<dbReference type="EMBL" id="FOYM01000008">
    <property type="protein sequence ID" value="SFR02980.1"/>
    <property type="molecule type" value="Genomic_DNA"/>
</dbReference>
<evidence type="ECO:0008006" key="3">
    <source>
        <dbReference type="Google" id="ProtNLM"/>
    </source>
</evidence>
<dbReference type="Proteomes" id="UP000199584">
    <property type="component" value="Unassembled WGS sequence"/>
</dbReference>
<name>A0A1I6DC02_9FIRM</name>
<evidence type="ECO:0000313" key="2">
    <source>
        <dbReference type="Proteomes" id="UP000199584"/>
    </source>
</evidence>
<organism evidence="1 2">
    <name type="scientific">Desulfoscipio geothermicus DSM 3669</name>
    <dbReference type="NCBI Taxonomy" id="1121426"/>
    <lineage>
        <taxon>Bacteria</taxon>
        <taxon>Bacillati</taxon>
        <taxon>Bacillota</taxon>
        <taxon>Clostridia</taxon>
        <taxon>Eubacteriales</taxon>
        <taxon>Desulfallaceae</taxon>
        <taxon>Desulfoscipio</taxon>
    </lineage>
</organism>
<evidence type="ECO:0000313" key="1">
    <source>
        <dbReference type="EMBL" id="SFR02980.1"/>
    </source>
</evidence>
<protein>
    <recommendedName>
        <fullName evidence="3">YtxH-like protein</fullName>
    </recommendedName>
</protein>
<gene>
    <name evidence="1" type="ORF">SAMN05660706_108110</name>
</gene>
<reference evidence="2" key="1">
    <citation type="submission" date="2016-10" db="EMBL/GenBank/DDBJ databases">
        <authorList>
            <person name="Varghese N."/>
            <person name="Submissions S."/>
        </authorList>
    </citation>
    <scope>NUCLEOTIDE SEQUENCE [LARGE SCALE GENOMIC DNA]</scope>
    <source>
        <strain evidence="2">DSM 3669</strain>
    </source>
</reference>
<dbReference type="RefSeq" id="WP_092482675.1">
    <property type="nucleotide sequence ID" value="NZ_FOYM01000008.1"/>
</dbReference>
<sequence>MQRGFWRGLITGSIVGTVMAMIKTPQRKTGNLFDMSKVRRRYPRRATSRMIKDVSKTVNDLMKRK</sequence>
<keyword evidence="2" id="KW-1185">Reference proteome</keyword>
<dbReference type="STRING" id="39060.SAMN05660706_108110"/>
<dbReference type="OrthoDB" id="1809073at2"/>
<proteinExistence type="predicted"/>
<accession>A0A1I6DC02</accession>
<dbReference type="AlphaFoldDB" id="A0A1I6DC02"/>